<accession>A0A8S5Q9X3</accession>
<protein>
    <submittedName>
        <fullName evidence="1">Uncharacterized protein</fullName>
    </submittedName>
</protein>
<name>A0A8S5Q9X3_9CAUD</name>
<proteinExistence type="predicted"/>
<organism evidence="1">
    <name type="scientific">Siphoviridae sp. ctUGR26</name>
    <dbReference type="NCBI Taxonomy" id="2825527"/>
    <lineage>
        <taxon>Viruses</taxon>
        <taxon>Duplodnaviria</taxon>
        <taxon>Heunggongvirae</taxon>
        <taxon>Uroviricota</taxon>
        <taxon>Caudoviricetes</taxon>
    </lineage>
</organism>
<evidence type="ECO:0000313" key="1">
    <source>
        <dbReference type="EMBL" id="DAE15300.1"/>
    </source>
</evidence>
<dbReference type="EMBL" id="BK015602">
    <property type="protein sequence ID" value="DAE15300.1"/>
    <property type="molecule type" value="Genomic_DNA"/>
</dbReference>
<reference evidence="1" key="1">
    <citation type="journal article" date="2021" name="Proc. Natl. Acad. Sci. U.S.A.">
        <title>A Catalog of Tens of Thousands of Viruses from Human Metagenomes Reveals Hidden Associations with Chronic Diseases.</title>
        <authorList>
            <person name="Tisza M.J."/>
            <person name="Buck C.B."/>
        </authorList>
    </citation>
    <scope>NUCLEOTIDE SEQUENCE</scope>
    <source>
        <strain evidence="1">CtUGR26</strain>
    </source>
</reference>
<sequence length="33" mass="3940">MKNRFGLFLFAPKYDKCQHMVSAIEVTDIIYIF</sequence>